<keyword evidence="3" id="KW-1185">Reference proteome</keyword>
<sequence length="344" mass="39426">MKKLQSIGISGKLGRWIYSFLTDRKQAVLVNGEKGTPFDVLSGVPQGSVLGPLLFLVLISDIDSDITSAFLSSFADDTRVAKGINSEDDVIALQSDLQAIYRWAEVNNMEFNSPKFECLRYGNNSGIKVDTFYTTPTEDPIKVVENAKDLGIIMSSNGTFRKQISNVINTANQLGGWVLRTFKTRQRTPMLMLWKTLIRPKLEYCCQLWSPTQKGDIQNLEQIQRSFVRKISGVQQLSYWKQLQELSMYSLERRRERYMIIYVWRIMENKVPNFSHPEKGGILSAWHPRRGRSCIIPTINQRVLSSSKMLERQALELQALGYLTYFQLISVIYPDVLLTHLKIV</sequence>
<dbReference type="Proteomes" id="UP001497623">
    <property type="component" value="Unassembled WGS sequence"/>
</dbReference>
<gene>
    <name evidence="2" type="ORF">MNOR_LOCUS38094</name>
</gene>
<evidence type="ECO:0000313" key="3">
    <source>
        <dbReference type="Proteomes" id="UP001497623"/>
    </source>
</evidence>
<name>A0AAV2SIS9_MEGNR</name>
<comment type="caution">
    <text evidence="2">The sequence shown here is derived from an EMBL/GenBank/DDBJ whole genome shotgun (WGS) entry which is preliminary data.</text>
</comment>
<dbReference type="AlphaFoldDB" id="A0AAV2SIS9"/>
<dbReference type="PANTHER" id="PTHR33332">
    <property type="entry name" value="REVERSE TRANSCRIPTASE DOMAIN-CONTAINING PROTEIN"/>
    <property type="match status" value="1"/>
</dbReference>
<protein>
    <recommendedName>
        <fullName evidence="1">Reverse transcriptase domain-containing protein</fullName>
    </recommendedName>
</protein>
<dbReference type="PRINTS" id="PR01345">
    <property type="entry name" value="CERVTRCPTASE"/>
</dbReference>
<proteinExistence type="predicted"/>
<reference evidence="2 3" key="1">
    <citation type="submission" date="2024-05" db="EMBL/GenBank/DDBJ databases">
        <authorList>
            <person name="Wallberg A."/>
        </authorList>
    </citation>
    <scope>NUCLEOTIDE SEQUENCE [LARGE SCALE GENOMIC DNA]</scope>
</reference>
<dbReference type="PROSITE" id="PS50878">
    <property type="entry name" value="RT_POL"/>
    <property type="match status" value="1"/>
</dbReference>
<dbReference type="InterPro" id="IPR000477">
    <property type="entry name" value="RT_dom"/>
</dbReference>
<evidence type="ECO:0000313" key="2">
    <source>
        <dbReference type="EMBL" id="CAL4207565.1"/>
    </source>
</evidence>
<organism evidence="2 3">
    <name type="scientific">Meganyctiphanes norvegica</name>
    <name type="common">Northern krill</name>
    <name type="synonym">Thysanopoda norvegica</name>
    <dbReference type="NCBI Taxonomy" id="48144"/>
    <lineage>
        <taxon>Eukaryota</taxon>
        <taxon>Metazoa</taxon>
        <taxon>Ecdysozoa</taxon>
        <taxon>Arthropoda</taxon>
        <taxon>Crustacea</taxon>
        <taxon>Multicrustacea</taxon>
        <taxon>Malacostraca</taxon>
        <taxon>Eumalacostraca</taxon>
        <taxon>Eucarida</taxon>
        <taxon>Euphausiacea</taxon>
        <taxon>Euphausiidae</taxon>
        <taxon>Meganyctiphanes</taxon>
    </lineage>
</organism>
<evidence type="ECO:0000259" key="1">
    <source>
        <dbReference type="PROSITE" id="PS50878"/>
    </source>
</evidence>
<feature type="domain" description="Reverse transcriptase" evidence="1">
    <location>
        <begin position="1"/>
        <end position="154"/>
    </location>
</feature>
<accession>A0AAV2SIS9</accession>
<dbReference type="Pfam" id="PF00078">
    <property type="entry name" value="RVT_1"/>
    <property type="match status" value="1"/>
</dbReference>
<dbReference type="EMBL" id="CAXKWB010082920">
    <property type="protein sequence ID" value="CAL4207565.1"/>
    <property type="molecule type" value="Genomic_DNA"/>
</dbReference>
<feature type="non-terminal residue" evidence="2">
    <location>
        <position position="344"/>
    </location>
</feature>